<comment type="caution">
    <text evidence="5">The sequence shown here is derived from an EMBL/GenBank/DDBJ whole genome shotgun (WGS) entry which is preliminary data.</text>
</comment>
<dbReference type="CDD" id="cd19071">
    <property type="entry name" value="AKR_AKR1-5-like"/>
    <property type="match status" value="1"/>
</dbReference>
<dbReference type="Pfam" id="PF00248">
    <property type="entry name" value="Aldo_ket_red"/>
    <property type="match status" value="1"/>
</dbReference>
<dbReference type="PANTHER" id="PTHR43827">
    <property type="entry name" value="2,5-DIKETO-D-GLUCONIC ACID REDUCTASE"/>
    <property type="match status" value="1"/>
</dbReference>
<gene>
    <name evidence="5" type="ORF">LCGC14_1325800</name>
</gene>
<comment type="similarity">
    <text evidence="1">Belongs to the aldo/keto reductase family.</text>
</comment>
<name>A0A0F9L404_9ZZZZ</name>
<feature type="domain" description="NADP-dependent oxidoreductase" evidence="4">
    <location>
        <begin position="20"/>
        <end position="261"/>
    </location>
</feature>
<evidence type="ECO:0000256" key="1">
    <source>
        <dbReference type="ARBA" id="ARBA00007905"/>
    </source>
</evidence>
<keyword evidence="3" id="KW-0560">Oxidoreductase</keyword>
<evidence type="ECO:0000256" key="3">
    <source>
        <dbReference type="ARBA" id="ARBA00023002"/>
    </source>
</evidence>
<dbReference type="InterPro" id="IPR036812">
    <property type="entry name" value="NAD(P)_OxRdtase_dom_sf"/>
</dbReference>
<protein>
    <recommendedName>
        <fullName evidence="4">NADP-dependent oxidoreductase domain-containing protein</fullName>
    </recommendedName>
</protein>
<evidence type="ECO:0000313" key="5">
    <source>
        <dbReference type="EMBL" id="KKM81831.1"/>
    </source>
</evidence>
<dbReference type="PANTHER" id="PTHR43827:SF3">
    <property type="entry name" value="NADP-DEPENDENT OXIDOREDUCTASE DOMAIN-CONTAINING PROTEIN"/>
    <property type="match status" value="1"/>
</dbReference>
<dbReference type="PROSITE" id="PS00062">
    <property type="entry name" value="ALDOKETO_REDUCTASE_2"/>
    <property type="match status" value="1"/>
</dbReference>
<dbReference type="InterPro" id="IPR020471">
    <property type="entry name" value="AKR"/>
</dbReference>
<dbReference type="PRINTS" id="PR00069">
    <property type="entry name" value="ALDKETRDTASE"/>
</dbReference>
<sequence>MSLDINSTVRLNNGVEMPLLGIGTWALTMKKGYQAILWALEKGIRLIDTATIYGNEKKVGSAIKDSGIPRDKIFLTTKVWNADQGYEGTLKAFEESIRKLNITYVDLYLIHWPVTDLRAETWKALEKLNEDKKTRAIGVSNYTIRHLNEHFEHFTTAPAVNQVEFSPFLYQKDLLDFCNSREIVVEAYSPLTKGSKFDNETLLAIGKKYGKSPAQILIRWGLQHNIVQIPKSAKENHISENIDVFDFILNENDMKELDNLDEDYRINQNPEQIK</sequence>
<dbReference type="FunFam" id="3.20.20.100:FF:000015">
    <property type="entry name" value="Oxidoreductase, aldo/keto reductase family"/>
    <property type="match status" value="1"/>
</dbReference>
<dbReference type="EMBL" id="LAZR01007958">
    <property type="protein sequence ID" value="KKM81831.1"/>
    <property type="molecule type" value="Genomic_DNA"/>
</dbReference>
<dbReference type="SUPFAM" id="SSF51430">
    <property type="entry name" value="NAD(P)-linked oxidoreductase"/>
    <property type="match status" value="1"/>
</dbReference>
<dbReference type="PIRSF" id="PIRSF000097">
    <property type="entry name" value="AKR"/>
    <property type="match status" value="1"/>
</dbReference>
<accession>A0A0F9L404</accession>
<dbReference type="InterPro" id="IPR018170">
    <property type="entry name" value="Aldo/ket_reductase_CS"/>
</dbReference>
<proteinExistence type="inferred from homology"/>
<dbReference type="AlphaFoldDB" id="A0A0F9L404"/>
<reference evidence="5" key="1">
    <citation type="journal article" date="2015" name="Nature">
        <title>Complex archaea that bridge the gap between prokaryotes and eukaryotes.</title>
        <authorList>
            <person name="Spang A."/>
            <person name="Saw J.H."/>
            <person name="Jorgensen S.L."/>
            <person name="Zaremba-Niedzwiedzka K."/>
            <person name="Martijn J."/>
            <person name="Lind A.E."/>
            <person name="van Eijk R."/>
            <person name="Schleper C."/>
            <person name="Guy L."/>
            <person name="Ettema T.J."/>
        </authorList>
    </citation>
    <scope>NUCLEOTIDE SEQUENCE</scope>
</reference>
<dbReference type="Gene3D" id="3.20.20.100">
    <property type="entry name" value="NADP-dependent oxidoreductase domain"/>
    <property type="match status" value="1"/>
</dbReference>
<organism evidence="5">
    <name type="scientific">marine sediment metagenome</name>
    <dbReference type="NCBI Taxonomy" id="412755"/>
    <lineage>
        <taxon>unclassified sequences</taxon>
        <taxon>metagenomes</taxon>
        <taxon>ecological metagenomes</taxon>
    </lineage>
</organism>
<evidence type="ECO:0000256" key="2">
    <source>
        <dbReference type="ARBA" id="ARBA00022857"/>
    </source>
</evidence>
<dbReference type="InterPro" id="IPR023210">
    <property type="entry name" value="NADP_OxRdtase_dom"/>
</dbReference>
<evidence type="ECO:0000259" key="4">
    <source>
        <dbReference type="Pfam" id="PF00248"/>
    </source>
</evidence>
<dbReference type="GO" id="GO:0016616">
    <property type="term" value="F:oxidoreductase activity, acting on the CH-OH group of donors, NAD or NADP as acceptor"/>
    <property type="evidence" value="ECO:0007669"/>
    <property type="project" value="UniProtKB-ARBA"/>
</dbReference>
<keyword evidence="2" id="KW-0521">NADP</keyword>